<proteinExistence type="predicted"/>
<accession>A0A0A9DMZ6</accession>
<feature type="compositionally biased region" description="Polar residues" evidence="1">
    <location>
        <begin position="12"/>
        <end position="22"/>
    </location>
</feature>
<reference evidence="2" key="1">
    <citation type="submission" date="2014-09" db="EMBL/GenBank/DDBJ databases">
        <authorList>
            <person name="Magalhaes I.L.F."/>
            <person name="Oliveira U."/>
            <person name="Santos F.R."/>
            <person name="Vidigal T.H.D.A."/>
            <person name="Brescovit A.D."/>
            <person name="Santos A.J."/>
        </authorList>
    </citation>
    <scope>NUCLEOTIDE SEQUENCE</scope>
    <source>
        <tissue evidence="2">Shoot tissue taken approximately 20 cm above the soil surface</tissue>
    </source>
</reference>
<dbReference type="AlphaFoldDB" id="A0A0A9DMZ6"/>
<name>A0A0A9DMZ6_ARUDO</name>
<dbReference type="EMBL" id="GBRH01212783">
    <property type="protein sequence ID" value="JAD85112.1"/>
    <property type="molecule type" value="Transcribed_RNA"/>
</dbReference>
<protein>
    <submittedName>
        <fullName evidence="2">Uncharacterized protein</fullName>
    </submittedName>
</protein>
<sequence length="39" mass="4200">MAAESASDAPVSGSQPAATVSRGSCFPRIGWGFLWRWRC</sequence>
<reference evidence="2" key="2">
    <citation type="journal article" date="2015" name="Data Brief">
        <title>Shoot transcriptome of the giant reed, Arundo donax.</title>
        <authorList>
            <person name="Barrero R.A."/>
            <person name="Guerrero F.D."/>
            <person name="Moolhuijzen P."/>
            <person name="Goolsby J.A."/>
            <person name="Tidwell J."/>
            <person name="Bellgard S.E."/>
            <person name="Bellgard M.I."/>
        </authorList>
    </citation>
    <scope>NUCLEOTIDE SEQUENCE</scope>
    <source>
        <tissue evidence="2">Shoot tissue taken approximately 20 cm above the soil surface</tissue>
    </source>
</reference>
<evidence type="ECO:0000256" key="1">
    <source>
        <dbReference type="SAM" id="MobiDB-lite"/>
    </source>
</evidence>
<organism evidence="2">
    <name type="scientific">Arundo donax</name>
    <name type="common">Giant reed</name>
    <name type="synonym">Donax arundinaceus</name>
    <dbReference type="NCBI Taxonomy" id="35708"/>
    <lineage>
        <taxon>Eukaryota</taxon>
        <taxon>Viridiplantae</taxon>
        <taxon>Streptophyta</taxon>
        <taxon>Embryophyta</taxon>
        <taxon>Tracheophyta</taxon>
        <taxon>Spermatophyta</taxon>
        <taxon>Magnoliopsida</taxon>
        <taxon>Liliopsida</taxon>
        <taxon>Poales</taxon>
        <taxon>Poaceae</taxon>
        <taxon>PACMAD clade</taxon>
        <taxon>Arundinoideae</taxon>
        <taxon>Arundineae</taxon>
        <taxon>Arundo</taxon>
    </lineage>
</organism>
<feature type="region of interest" description="Disordered" evidence="1">
    <location>
        <begin position="1"/>
        <end position="24"/>
    </location>
</feature>
<evidence type="ECO:0000313" key="2">
    <source>
        <dbReference type="EMBL" id="JAD85112.1"/>
    </source>
</evidence>